<dbReference type="EMBL" id="AWXZ01000035">
    <property type="protein sequence ID" value="ESR24044.1"/>
    <property type="molecule type" value="Genomic_DNA"/>
</dbReference>
<evidence type="ECO:0000313" key="7">
    <source>
        <dbReference type="EMBL" id="ESR24044.1"/>
    </source>
</evidence>
<feature type="transmembrane region" description="Helical" evidence="5">
    <location>
        <begin position="209"/>
        <end position="232"/>
    </location>
</feature>
<dbReference type="InterPro" id="IPR004481">
    <property type="entry name" value="K/Na/Ca-exchanger"/>
</dbReference>
<evidence type="ECO:0000256" key="4">
    <source>
        <dbReference type="ARBA" id="ARBA00023136"/>
    </source>
</evidence>
<feature type="domain" description="Sodium/calcium exchanger membrane region" evidence="6">
    <location>
        <begin position="175"/>
        <end position="315"/>
    </location>
</feature>
<evidence type="ECO:0000256" key="2">
    <source>
        <dbReference type="ARBA" id="ARBA00022692"/>
    </source>
</evidence>
<evidence type="ECO:0000256" key="5">
    <source>
        <dbReference type="SAM" id="Phobius"/>
    </source>
</evidence>
<feature type="transmembrane region" description="Helical" evidence="5">
    <location>
        <begin position="244"/>
        <end position="264"/>
    </location>
</feature>
<keyword evidence="8" id="KW-1185">Reference proteome</keyword>
<name>V4RFA0_9HYPH</name>
<feature type="domain" description="Sodium/calcium exchanger membrane region" evidence="6">
    <location>
        <begin position="4"/>
        <end position="143"/>
    </location>
</feature>
<sequence>MTMYLLIVAGLVLLFVGGEALVRGAVLLALRLGVTPLVVGLTVVGFGTSAPELATSISAALSGAPGIALGNVVGSNIANVLLILGLTVVVTPMICDGRTAIRDGLLMVGSGVLLAGLALGGVIGRVEGTILVLALAGYLVYVWRSEKRKVERGEPAEGDDQPTPEPGLGPKLKEAGFLLGGLAGVVLGGQLLVTGAIELAETFGVSDTLIGLTIVAIGTSLPELATSISAAIRKQPEIAYGNVVGSNVFNLLGIAGVTAMTHPLQVSPELLAFDIPFVIGVMAVMALMAFTGRGLSRTEGGVLLAAYAGYMTFLIV</sequence>
<feature type="transmembrane region" description="Helical" evidence="5">
    <location>
        <begin position="104"/>
        <end position="122"/>
    </location>
</feature>
<keyword evidence="3 5" id="KW-1133">Transmembrane helix</keyword>
<dbReference type="GO" id="GO:0005886">
    <property type="term" value="C:plasma membrane"/>
    <property type="evidence" value="ECO:0007669"/>
    <property type="project" value="TreeGrafter"/>
</dbReference>
<dbReference type="GO" id="GO:0008273">
    <property type="term" value="F:calcium, potassium:sodium antiporter activity"/>
    <property type="evidence" value="ECO:0007669"/>
    <property type="project" value="TreeGrafter"/>
</dbReference>
<feature type="transmembrane region" description="Helical" evidence="5">
    <location>
        <begin position="128"/>
        <end position="144"/>
    </location>
</feature>
<dbReference type="Pfam" id="PF01699">
    <property type="entry name" value="Na_Ca_ex"/>
    <property type="match status" value="2"/>
</dbReference>
<keyword evidence="2 5" id="KW-0812">Transmembrane</keyword>
<dbReference type="Proteomes" id="UP000017819">
    <property type="component" value="Unassembled WGS sequence"/>
</dbReference>
<dbReference type="InterPro" id="IPR004837">
    <property type="entry name" value="NaCa_Exmemb"/>
</dbReference>
<feature type="transmembrane region" description="Helical" evidence="5">
    <location>
        <begin position="77"/>
        <end position="95"/>
    </location>
</feature>
<evidence type="ECO:0000256" key="3">
    <source>
        <dbReference type="ARBA" id="ARBA00022989"/>
    </source>
</evidence>
<dbReference type="AlphaFoldDB" id="V4RFA0"/>
<protein>
    <submittedName>
        <fullName evidence="7">Sodium/calcium exchanger</fullName>
    </submittedName>
</protein>
<proteinExistence type="predicted"/>
<dbReference type="STRING" id="631454.N177_2493"/>
<comment type="caution">
    <text evidence="7">The sequence shown here is derived from an EMBL/GenBank/DDBJ whole genome shotgun (WGS) entry which is preliminary data.</text>
</comment>
<dbReference type="RefSeq" id="WP_023432622.1">
    <property type="nucleotide sequence ID" value="NZ_AWXZ01000035.1"/>
</dbReference>
<dbReference type="Gene3D" id="1.20.1420.30">
    <property type="entry name" value="NCX, central ion-binding region"/>
    <property type="match status" value="2"/>
</dbReference>
<comment type="subcellular location">
    <subcellularLocation>
        <location evidence="1">Membrane</location>
        <topology evidence="1">Multi-pass membrane protein</topology>
    </subcellularLocation>
</comment>
<keyword evidence="4 5" id="KW-0472">Membrane</keyword>
<dbReference type="PANTHER" id="PTHR10846">
    <property type="entry name" value="SODIUM/POTASSIUM/CALCIUM EXCHANGER"/>
    <property type="match status" value="1"/>
</dbReference>
<evidence type="ECO:0000256" key="1">
    <source>
        <dbReference type="ARBA" id="ARBA00004141"/>
    </source>
</evidence>
<dbReference type="eggNOG" id="COG0530">
    <property type="taxonomic scope" value="Bacteria"/>
</dbReference>
<dbReference type="PANTHER" id="PTHR10846:SF8">
    <property type="entry name" value="INNER MEMBRANE PROTEIN YRBG"/>
    <property type="match status" value="1"/>
</dbReference>
<feature type="transmembrane region" description="Helical" evidence="5">
    <location>
        <begin position="177"/>
        <end position="197"/>
    </location>
</feature>
<dbReference type="GO" id="GO:0006874">
    <property type="term" value="P:intracellular calcium ion homeostasis"/>
    <property type="evidence" value="ECO:0007669"/>
    <property type="project" value="TreeGrafter"/>
</dbReference>
<accession>V4RFA0</accession>
<dbReference type="NCBIfam" id="TIGR00367">
    <property type="entry name" value="calcium/sodium antiporter"/>
    <property type="match status" value="1"/>
</dbReference>
<feature type="transmembrane region" description="Helical" evidence="5">
    <location>
        <begin position="270"/>
        <end position="290"/>
    </location>
</feature>
<organism evidence="7 8">
    <name type="scientific">Lutibaculum baratangense AMV1</name>
    <dbReference type="NCBI Taxonomy" id="631454"/>
    <lineage>
        <taxon>Bacteria</taxon>
        <taxon>Pseudomonadati</taxon>
        <taxon>Pseudomonadota</taxon>
        <taxon>Alphaproteobacteria</taxon>
        <taxon>Hyphomicrobiales</taxon>
        <taxon>Tepidamorphaceae</taxon>
        <taxon>Lutibaculum</taxon>
    </lineage>
</organism>
<evidence type="ECO:0000313" key="8">
    <source>
        <dbReference type="Proteomes" id="UP000017819"/>
    </source>
</evidence>
<reference evidence="7 8" key="1">
    <citation type="journal article" date="2014" name="Genome Announc.">
        <title>Draft Genome Sequence of Lutibaculum baratangense Strain AMV1T, Isolated from a Mud Volcano in Andamans, India.</title>
        <authorList>
            <person name="Singh A."/>
            <person name="Sreenivas A."/>
            <person name="Sathyanarayana Reddy G."/>
            <person name="Pinnaka A.K."/>
            <person name="Shivaji S."/>
        </authorList>
    </citation>
    <scope>NUCLEOTIDE SEQUENCE [LARGE SCALE GENOMIC DNA]</scope>
    <source>
        <strain evidence="7 8">AMV1</strain>
    </source>
</reference>
<dbReference type="InterPro" id="IPR044880">
    <property type="entry name" value="NCX_ion-bd_dom_sf"/>
</dbReference>
<dbReference type="GO" id="GO:0005262">
    <property type="term" value="F:calcium channel activity"/>
    <property type="evidence" value="ECO:0007669"/>
    <property type="project" value="TreeGrafter"/>
</dbReference>
<dbReference type="PATRIC" id="fig|631454.5.peg.2462"/>
<gene>
    <name evidence="7" type="ORF">N177_2493</name>
</gene>
<evidence type="ECO:0000259" key="6">
    <source>
        <dbReference type="Pfam" id="PF01699"/>
    </source>
</evidence>